<evidence type="ECO:0000313" key="2">
    <source>
        <dbReference type="Proteomes" id="UP000481872"/>
    </source>
</evidence>
<protein>
    <submittedName>
        <fullName evidence="1">Uncharacterized protein</fullName>
    </submittedName>
</protein>
<name>A0A6M0H450_9CLOT</name>
<evidence type="ECO:0000313" key="1">
    <source>
        <dbReference type="EMBL" id="NEU04853.1"/>
    </source>
</evidence>
<dbReference type="AlphaFoldDB" id="A0A6M0H450"/>
<keyword evidence="2" id="KW-1185">Reference proteome</keyword>
<gene>
    <name evidence="1" type="ORF">G3M99_08305</name>
</gene>
<proteinExistence type="predicted"/>
<sequence length="53" mass="6331">MAGWQLELLRDKQISKVMNQRTKYDKIAKSKDSIIIAKDKRIKELEEENKKIK</sequence>
<dbReference type="EMBL" id="JAAGPU010000013">
    <property type="protein sequence ID" value="NEU04853.1"/>
    <property type="molecule type" value="Genomic_DNA"/>
</dbReference>
<reference evidence="1 2" key="1">
    <citation type="submission" date="2020-02" db="EMBL/GenBank/DDBJ databases">
        <title>Genome assembly of a novel Clostridium senegalense strain.</title>
        <authorList>
            <person name="Gupta T.B."/>
            <person name="Jauregui R."/>
            <person name="Maclean P."/>
            <person name="Nawarathana A."/>
            <person name="Brightwell G."/>
        </authorList>
    </citation>
    <scope>NUCLEOTIDE SEQUENCE [LARGE SCALE GENOMIC DNA]</scope>
    <source>
        <strain evidence="1 2">AGRFS4</strain>
    </source>
</reference>
<organism evidence="1 2">
    <name type="scientific">Clostridium senegalense</name>
    <dbReference type="NCBI Taxonomy" id="1465809"/>
    <lineage>
        <taxon>Bacteria</taxon>
        <taxon>Bacillati</taxon>
        <taxon>Bacillota</taxon>
        <taxon>Clostridia</taxon>
        <taxon>Eubacteriales</taxon>
        <taxon>Clostridiaceae</taxon>
        <taxon>Clostridium</taxon>
    </lineage>
</organism>
<dbReference type="Proteomes" id="UP000481872">
    <property type="component" value="Unassembled WGS sequence"/>
</dbReference>
<accession>A0A6M0H450</accession>
<comment type="caution">
    <text evidence="1">The sequence shown here is derived from an EMBL/GenBank/DDBJ whole genome shotgun (WGS) entry which is preliminary data.</text>
</comment>